<dbReference type="AlphaFoldDB" id="A0A1H6BWM6"/>
<dbReference type="EMBL" id="FNUY01000008">
    <property type="protein sequence ID" value="SEG65109.1"/>
    <property type="molecule type" value="Genomic_DNA"/>
</dbReference>
<evidence type="ECO:0000313" key="2">
    <source>
        <dbReference type="EMBL" id="SEG65109.1"/>
    </source>
</evidence>
<keyword evidence="1" id="KW-0732">Signal</keyword>
<dbReference type="Proteomes" id="UP000236743">
    <property type="component" value="Unassembled WGS sequence"/>
</dbReference>
<sequence length="132" mass="14020">MSNTLSALAAKARRIALASCLLASLAMLASPAMAAPFEFAPAPQNDLNRVYRVDKATGEVGACQFQLKEGGVGITICFPAGEGAGPQPPSDYLLMPSRHEREGGIFRVNVRTGEMSICYVFDDKVVCTPQAK</sequence>
<proteinExistence type="predicted"/>
<name>A0A1H6BWM6_9HYPH</name>
<organism evidence="2 3">
    <name type="scientific">Bosea lathyri</name>
    <dbReference type="NCBI Taxonomy" id="1036778"/>
    <lineage>
        <taxon>Bacteria</taxon>
        <taxon>Pseudomonadati</taxon>
        <taxon>Pseudomonadota</taxon>
        <taxon>Alphaproteobacteria</taxon>
        <taxon>Hyphomicrobiales</taxon>
        <taxon>Boseaceae</taxon>
        <taxon>Bosea</taxon>
    </lineage>
</organism>
<gene>
    <name evidence="2" type="ORF">SAMN04488115_108152</name>
</gene>
<feature type="chain" id="PRO_5009294315" evidence="1">
    <location>
        <begin position="35"/>
        <end position="132"/>
    </location>
</feature>
<accession>A0A1H6BWM6</accession>
<evidence type="ECO:0000256" key="1">
    <source>
        <dbReference type="SAM" id="SignalP"/>
    </source>
</evidence>
<feature type="signal peptide" evidence="1">
    <location>
        <begin position="1"/>
        <end position="34"/>
    </location>
</feature>
<dbReference type="RefSeq" id="WP_342210582.1">
    <property type="nucleotide sequence ID" value="NZ_FNUY01000008.1"/>
</dbReference>
<evidence type="ECO:0000313" key="3">
    <source>
        <dbReference type="Proteomes" id="UP000236743"/>
    </source>
</evidence>
<protein>
    <submittedName>
        <fullName evidence="2">Uncharacterized protein</fullName>
    </submittedName>
</protein>
<keyword evidence="3" id="KW-1185">Reference proteome</keyword>
<reference evidence="2 3" key="1">
    <citation type="submission" date="2016-10" db="EMBL/GenBank/DDBJ databases">
        <authorList>
            <person name="de Groot N.N."/>
        </authorList>
    </citation>
    <scope>NUCLEOTIDE SEQUENCE [LARGE SCALE GENOMIC DNA]</scope>
    <source>
        <strain evidence="2 3">DSM 26656</strain>
    </source>
</reference>